<protein>
    <submittedName>
        <fullName evidence="1">Uncharacterized protein</fullName>
    </submittedName>
</protein>
<name>A0A8H7KKY3_AGABI</name>
<sequence length="177" mass="19730">MSKNASGLKAEECKNLKERSTKPHEESVIAALKEMYTCSPNEDTFSVYASDAVFHDPIGIATGPKTIQAQFIALAKLFPRADIPKFRVLENPQAVPHNVILIDQDVSYYRNPESTPTKTLNSLVTITLNGDNKIQNHVEEWNHQKNTSSEDGFLGMLNEARKKFTANLTEKLVGAKQ</sequence>
<reference evidence="1 2" key="1">
    <citation type="journal article" name="Sci. Rep.">
        <title>Telomere-to-telomere assembled and centromere annotated genomes of the two main subspecies of the button mushroom Agaricus bisporus reveal especially polymorphic chromosome ends.</title>
        <authorList>
            <person name="Sonnenberg A.S.M."/>
            <person name="Sedaghat-Telgerd N."/>
            <person name="Lavrijssen B."/>
            <person name="Ohm R.A."/>
            <person name="Hendrickx P.M."/>
            <person name="Scholtmeijer K."/>
            <person name="Baars J.J.P."/>
            <person name="van Peer A."/>
        </authorList>
    </citation>
    <scope>NUCLEOTIDE SEQUENCE [LARGE SCALE GENOMIC DNA]</scope>
    <source>
        <strain evidence="1 2">H119_p4</strain>
    </source>
</reference>
<dbReference type="Proteomes" id="UP000629468">
    <property type="component" value="Unassembled WGS sequence"/>
</dbReference>
<dbReference type="SUPFAM" id="SSF54427">
    <property type="entry name" value="NTF2-like"/>
    <property type="match status" value="1"/>
</dbReference>
<dbReference type="AlphaFoldDB" id="A0A8H7KKY3"/>
<dbReference type="PANTHER" id="PTHR34213">
    <property type="entry name" value="NUCLEAR TRANSPORT FACTOR 2 (NTF2) FAMILY PROTEIN"/>
    <property type="match status" value="1"/>
</dbReference>
<evidence type="ECO:0000313" key="1">
    <source>
        <dbReference type="EMBL" id="KAF7784137.1"/>
    </source>
</evidence>
<organism evidence="1 2">
    <name type="scientific">Agaricus bisporus var. burnettii</name>
    <dbReference type="NCBI Taxonomy" id="192524"/>
    <lineage>
        <taxon>Eukaryota</taxon>
        <taxon>Fungi</taxon>
        <taxon>Dikarya</taxon>
        <taxon>Basidiomycota</taxon>
        <taxon>Agaricomycotina</taxon>
        <taxon>Agaricomycetes</taxon>
        <taxon>Agaricomycetidae</taxon>
        <taxon>Agaricales</taxon>
        <taxon>Agaricineae</taxon>
        <taxon>Agaricaceae</taxon>
        <taxon>Agaricus</taxon>
    </lineage>
</organism>
<comment type="caution">
    <text evidence="1">The sequence shown here is derived from an EMBL/GenBank/DDBJ whole genome shotgun (WGS) entry which is preliminary data.</text>
</comment>
<accession>A0A8H7KKY3</accession>
<evidence type="ECO:0000313" key="2">
    <source>
        <dbReference type="Proteomes" id="UP000629468"/>
    </source>
</evidence>
<dbReference type="InterPro" id="IPR032710">
    <property type="entry name" value="NTF2-like_dom_sf"/>
</dbReference>
<dbReference type="EMBL" id="JABXXO010000001">
    <property type="protein sequence ID" value="KAF7784137.1"/>
    <property type="molecule type" value="Genomic_DNA"/>
</dbReference>
<gene>
    <name evidence="1" type="ORF">Agabi119p4_302</name>
</gene>
<proteinExistence type="predicted"/>
<dbReference type="PANTHER" id="PTHR34213:SF2">
    <property type="entry name" value="NUCLEAR TRANSPORT FACTOR 2 (NTF2) FAMILY PROTEIN"/>
    <property type="match status" value="1"/>
</dbReference>